<dbReference type="Proteomes" id="UP000288227">
    <property type="component" value="Unassembled WGS sequence"/>
</dbReference>
<dbReference type="RefSeq" id="WP_127122203.1">
    <property type="nucleotide sequence ID" value="NZ_BHXQ01000003.1"/>
</dbReference>
<evidence type="ECO:0000313" key="2">
    <source>
        <dbReference type="Proteomes" id="UP000288227"/>
    </source>
</evidence>
<gene>
    <name evidence="1" type="ORF">SanaruYs_17700</name>
</gene>
<keyword evidence="2" id="KW-1185">Reference proteome</keyword>
<sequence length="67" mass="7784">MKKKAFKPCEVLEEYTGNQLKELPLSLNVMKEIKHKKESRVSKSTIKSTRQNDFILAAFYKPVSQIL</sequence>
<comment type="caution">
    <text evidence="1">The sequence shown here is derived from an EMBL/GenBank/DDBJ whole genome shotgun (WGS) entry which is preliminary data.</text>
</comment>
<name>A0A401U9I2_9BACT</name>
<dbReference type="AlphaFoldDB" id="A0A401U9I2"/>
<proteinExistence type="predicted"/>
<dbReference type="EMBL" id="BHXQ01000003">
    <property type="protein sequence ID" value="GCC51545.1"/>
    <property type="molecule type" value="Genomic_DNA"/>
</dbReference>
<evidence type="ECO:0000313" key="1">
    <source>
        <dbReference type="EMBL" id="GCC51545.1"/>
    </source>
</evidence>
<organism evidence="1 2">
    <name type="scientific">Chryseotalea sanaruensis</name>
    <dbReference type="NCBI Taxonomy" id="2482724"/>
    <lineage>
        <taxon>Bacteria</taxon>
        <taxon>Pseudomonadati</taxon>
        <taxon>Bacteroidota</taxon>
        <taxon>Cytophagia</taxon>
        <taxon>Cytophagales</taxon>
        <taxon>Chryseotaleaceae</taxon>
        <taxon>Chryseotalea</taxon>
    </lineage>
</organism>
<reference evidence="1 2" key="1">
    <citation type="submission" date="2018-11" db="EMBL/GenBank/DDBJ databases">
        <title>Chryseotalea sanarue gen. nov., sp., nov., a member of the family Cytophagaceae, isolated from a brackish lake in Hamamatsu Japan.</title>
        <authorList>
            <person name="Maejima Y."/>
            <person name="Iino T."/>
            <person name="Muraguchi Y."/>
            <person name="Fukuda K."/>
            <person name="Ohkuma M."/>
            <person name="Moriuchi R."/>
            <person name="Dohra H."/>
            <person name="Kimbara K."/>
            <person name="Shintani M."/>
        </authorList>
    </citation>
    <scope>NUCLEOTIDE SEQUENCE [LARGE SCALE GENOMIC DNA]</scope>
    <source>
        <strain evidence="1 2">Ys</strain>
    </source>
</reference>
<accession>A0A401U9I2</accession>
<protein>
    <submittedName>
        <fullName evidence="1">Uncharacterized protein</fullName>
    </submittedName>
</protein>